<dbReference type="InterPro" id="IPR008901">
    <property type="entry name" value="ACER"/>
</dbReference>
<comment type="subcellular location">
    <subcellularLocation>
        <location evidence="1">Membrane</location>
        <topology evidence="1">Multi-pass membrane protein</topology>
    </subcellularLocation>
</comment>
<comment type="similarity">
    <text evidence="2">Belongs to the alkaline ceramidase family.</text>
</comment>
<evidence type="ECO:0000256" key="8">
    <source>
        <dbReference type="PIRSR" id="PIRSR608901-2"/>
    </source>
</evidence>
<feature type="transmembrane region" description="Helical" evidence="9">
    <location>
        <begin position="223"/>
        <end position="241"/>
    </location>
</feature>
<evidence type="ECO:0000256" key="2">
    <source>
        <dbReference type="ARBA" id="ARBA00009780"/>
    </source>
</evidence>
<dbReference type="OrthoDB" id="187171at2759"/>
<evidence type="ECO:0000256" key="6">
    <source>
        <dbReference type="ARBA" id="ARBA00023136"/>
    </source>
</evidence>
<dbReference type="PaxDb" id="2850-Phatr44645"/>
<dbReference type="STRING" id="556484.B7FUT0"/>
<feature type="transmembrane region" description="Helical" evidence="9">
    <location>
        <begin position="62"/>
        <end position="87"/>
    </location>
</feature>
<feature type="transmembrane region" description="Helical" evidence="9">
    <location>
        <begin position="193"/>
        <end position="211"/>
    </location>
</feature>
<protein>
    <submittedName>
        <fullName evidence="10">Uncharacterized protein</fullName>
    </submittedName>
</protein>
<evidence type="ECO:0000256" key="1">
    <source>
        <dbReference type="ARBA" id="ARBA00004141"/>
    </source>
</evidence>
<dbReference type="GO" id="GO:0016811">
    <property type="term" value="F:hydrolase activity, acting on carbon-nitrogen (but not peptide) bonds, in linear amides"/>
    <property type="evidence" value="ECO:0007669"/>
    <property type="project" value="InterPro"/>
</dbReference>
<reference evidence="11" key="2">
    <citation type="submission" date="2008-08" db="EMBL/GenBank/DDBJ databases">
        <authorList>
            <consortium name="Diatom Consortium"/>
            <person name="Grigoriev I."/>
            <person name="Grimwood J."/>
            <person name="Kuo A."/>
            <person name="Otillar R.P."/>
            <person name="Salamov A."/>
            <person name="Detter J.C."/>
            <person name="Lindquist E."/>
            <person name="Shapiro H."/>
            <person name="Lucas S."/>
            <person name="Glavina del Rio T."/>
            <person name="Pitluck S."/>
            <person name="Rokhsar D."/>
            <person name="Bowler C."/>
        </authorList>
    </citation>
    <scope>GENOME REANNOTATION</scope>
    <source>
        <strain evidence="11">CCAP 1055/1</strain>
    </source>
</reference>
<accession>B7FUT0</accession>
<evidence type="ECO:0000256" key="4">
    <source>
        <dbReference type="ARBA" id="ARBA00022801"/>
    </source>
</evidence>
<evidence type="ECO:0000313" key="10">
    <source>
        <dbReference type="EMBL" id="EEC50039.1"/>
    </source>
</evidence>
<dbReference type="GO" id="GO:0046872">
    <property type="term" value="F:metal ion binding"/>
    <property type="evidence" value="ECO:0007669"/>
    <property type="project" value="UniProtKB-KW"/>
</dbReference>
<keyword evidence="7" id="KW-0106">Calcium</keyword>
<dbReference type="Proteomes" id="UP000000759">
    <property type="component" value="Chromosome 4"/>
</dbReference>
<dbReference type="GO" id="GO:0046513">
    <property type="term" value="P:ceramide biosynthetic process"/>
    <property type="evidence" value="ECO:0007669"/>
    <property type="project" value="TreeGrafter"/>
</dbReference>
<dbReference type="GO" id="GO:0005789">
    <property type="term" value="C:endoplasmic reticulum membrane"/>
    <property type="evidence" value="ECO:0007669"/>
    <property type="project" value="TreeGrafter"/>
</dbReference>
<comment type="cofactor">
    <cofactor evidence="8">
        <name>Zn(2+)</name>
        <dbReference type="ChEBI" id="CHEBI:29105"/>
    </cofactor>
</comment>
<sequence length="340" mass="37621">MPRNLDDSTKSFILRVAGFTVTLLVCFILWGHLFFLPRLRRRALKLSSEQGRRAPPHSYETLLLVGCGQTILVLSLLSFLFTLPIILSGRIDSDEAKALSADLTSSINFCEDDFQFSRYVAEPANVASSLGAYLPLAFHGLAGPPSQSWRRRPLRDGVRFAAAYATLGTIGVGSMALHALLTSWTQGGDEIPMLWYTATTCFCAFDILCWWKETHHQWRSERLGAAVGVSAIGATVTYILNRSDFTVFSLLFAIYSQTMILSILYLVIGFDWEHRQPSGPAAGIEFQVHVLLPLATTSGLLTIMSIVVWASEMVYCHTATRDVHLADATVDGEWLRSSGH</sequence>
<evidence type="ECO:0000256" key="5">
    <source>
        <dbReference type="ARBA" id="ARBA00022989"/>
    </source>
</evidence>
<feature type="binding site" evidence="8">
    <location>
        <position position="178"/>
    </location>
    <ligand>
        <name>Zn(2+)</name>
        <dbReference type="ChEBI" id="CHEBI:29105"/>
        <note>catalytic</note>
    </ligand>
</feature>
<feature type="transmembrane region" description="Helical" evidence="9">
    <location>
        <begin position="12"/>
        <end position="35"/>
    </location>
</feature>
<feature type="transmembrane region" description="Helical" evidence="9">
    <location>
        <begin position="160"/>
        <end position="181"/>
    </location>
</feature>
<reference evidence="10 11" key="1">
    <citation type="journal article" date="2008" name="Nature">
        <title>The Phaeodactylum genome reveals the evolutionary history of diatom genomes.</title>
        <authorList>
            <person name="Bowler C."/>
            <person name="Allen A.E."/>
            <person name="Badger J.H."/>
            <person name="Grimwood J."/>
            <person name="Jabbari K."/>
            <person name="Kuo A."/>
            <person name="Maheswari U."/>
            <person name="Martens C."/>
            <person name="Maumus F."/>
            <person name="Otillar R.P."/>
            <person name="Rayko E."/>
            <person name="Salamov A."/>
            <person name="Vandepoele K."/>
            <person name="Beszteri B."/>
            <person name="Gruber A."/>
            <person name="Heijde M."/>
            <person name="Katinka M."/>
            <person name="Mock T."/>
            <person name="Valentin K."/>
            <person name="Verret F."/>
            <person name="Berges J.A."/>
            <person name="Brownlee C."/>
            <person name="Cadoret J.P."/>
            <person name="Chiovitti A."/>
            <person name="Choi C.J."/>
            <person name="Coesel S."/>
            <person name="De Martino A."/>
            <person name="Detter J.C."/>
            <person name="Durkin C."/>
            <person name="Falciatore A."/>
            <person name="Fournet J."/>
            <person name="Haruta M."/>
            <person name="Huysman M.J."/>
            <person name="Jenkins B.D."/>
            <person name="Jiroutova K."/>
            <person name="Jorgensen R.E."/>
            <person name="Joubert Y."/>
            <person name="Kaplan A."/>
            <person name="Kroger N."/>
            <person name="Kroth P.G."/>
            <person name="La Roche J."/>
            <person name="Lindquist E."/>
            <person name="Lommer M."/>
            <person name="Martin-Jezequel V."/>
            <person name="Lopez P.J."/>
            <person name="Lucas S."/>
            <person name="Mangogna M."/>
            <person name="McGinnis K."/>
            <person name="Medlin L.K."/>
            <person name="Montsant A."/>
            <person name="Oudot-Le Secq M.P."/>
            <person name="Napoli C."/>
            <person name="Obornik M."/>
            <person name="Parker M.S."/>
            <person name="Petit J.L."/>
            <person name="Porcel B.M."/>
            <person name="Poulsen N."/>
            <person name="Robison M."/>
            <person name="Rychlewski L."/>
            <person name="Rynearson T.A."/>
            <person name="Schmutz J."/>
            <person name="Shapiro H."/>
            <person name="Siaut M."/>
            <person name="Stanley M."/>
            <person name="Sussman M.R."/>
            <person name="Taylor A.R."/>
            <person name="Vardi A."/>
            <person name="von Dassow P."/>
            <person name="Vyverman W."/>
            <person name="Willis A."/>
            <person name="Wyrwicz L.S."/>
            <person name="Rokhsar D.S."/>
            <person name="Weissenbach J."/>
            <person name="Armbrust E.V."/>
            <person name="Green B.R."/>
            <person name="Van de Peer Y."/>
            <person name="Grigoriev I.V."/>
        </authorList>
    </citation>
    <scope>NUCLEOTIDE SEQUENCE [LARGE SCALE GENOMIC DNA]</scope>
    <source>
        <strain evidence="10 11">CCAP 1055/1</strain>
    </source>
</reference>
<feature type="transmembrane region" description="Helical" evidence="9">
    <location>
        <begin position="247"/>
        <end position="268"/>
    </location>
</feature>
<keyword evidence="11" id="KW-1185">Reference proteome</keyword>
<evidence type="ECO:0000256" key="3">
    <source>
        <dbReference type="ARBA" id="ARBA00022692"/>
    </source>
</evidence>
<proteinExistence type="inferred from homology"/>
<dbReference type="KEGG" id="pti:PHATRDRAFT_44645"/>
<evidence type="ECO:0000256" key="7">
    <source>
        <dbReference type="PIRSR" id="PIRSR608901-1"/>
    </source>
</evidence>
<dbReference type="Pfam" id="PF05875">
    <property type="entry name" value="Ceramidase"/>
    <property type="match status" value="1"/>
</dbReference>
<gene>
    <name evidence="10" type="ORF">PHATRDRAFT_44645</name>
</gene>
<keyword evidence="6 9" id="KW-0472">Membrane</keyword>
<dbReference type="AlphaFoldDB" id="B7FUT0"/>
<keyword evidence="8" id="KW-0862">Zinc</keyword>
<keyword evidence="4" id="KW-0378">Hydrolase</keyword>
<organism evidence="10 11">
    <name type="scientific">Phaeodactylum tricornutum (strain CCAP 1055/1)</name>
    <dbReference type="NCBI Taxonomy" id="556484"/>
    <lineage>
        <taxon>Eukaryota</taxon>
        <taxon>Sar</taxon>
        <taxon>Stramenopiles</taxon>
        <taxon>Ochrophyta</taxon>
        <taxon>Bacillariophyta</taxon>
        <taxon>Bacillariophyceae</taxon>
        <taxon>Bacillariophycidae</taxon>
        <taxon>Naviculales</taxon>
        <taxon>Phaeodactylaceae</taxon>
        <taxon>Phaeodactylum</taxon>
    </lineage>
</organism>
<feature type="binding site" evidence="7">
    <location>
        <position position="111"/>
    </location>
    <ligand>
        <name>Ca(2+)</name>
        <dbReference type="ChEBI" id="CHEBI:29108"/>
    </ligand>
</feature>
<dbReference type="InParanoid" id="B7FUT0"/>
<keyword evidence="3 9" id="KW-0812">Transmembrane</keyword>
<feature type="binding site" evidence="7">
    <location>
        <position position="122"/>
    </location>
    <ligand>
        <name>Ca(2+)</name>
        <dbReference type="ChEBI" id="CHEBI:29108"/>
    </ligand>
</feature>
<dbReference type="EMBL" id="CM000607">
    <property type="protein sequence ID" value="EEC50039.1"/>
    <property type="molecule type" value="Genomic_DNA"/>
</dbReference>
<dbReference type="GeneID" id="7197640"/>
<dbReference type="GO" id="GO:0046514">
    <property type="term" value="P:ceramide catabolic process"/>
    <property type="evidence" value="ECO:0007669"/>
    <property type="project" value="TreeGrafter"/>
</dbReference>
<evidence type="ECO:0000313" key="11">
    <source>
        <dbReference type="Proteomes" id="UP000000759"/>
    </source>
</evidence>
<keyword evidence="5 9" id="KW-1133">Transmembrane helix</keyword>
<dbReference type="PANTHER" id="PTHR46187:SF3">
    <property type="entry name" value="ALKALINE CERAMIDASE 3"/>
    <property type="match status" value="1"/>
</dbReference>
<evidence type="ECO:0000256" key="9">
    <source>
        <dbReference type="SAM" id="Phobius"/>
    </source>
</evidence>
<name>B7FUT0_PHATC</name>
<dbReference type="PANTHER" id="PTHR46187">
    <property type="entry name" value="ALKALINE CERAMIDASE 3"/>
    <property type="match status" value="1"/>
</dbReference>
<feature type="transmembrane region" description="Helical" evidence="9">
    <location>
        <begin position="288"/>
        <end position="310"/>
    </location>
</feature>
<dbReference type="RefSeq" id="XP_002178374.1">
    <property type="nucleotide sequence ID" value="XM_002178338.1"/>
</dbReference>
<keyword evidence="7" id="KW-0479">Metal-binding</keyword>